<keyword evidence="3" id="KW-1185">Reference proteome</keyword>
<feature type="non-terminal residue" evidence="2">
    <location>
        <position position="1"/>
    </location>
</feature>
<feature type="transmembrane region" description="Helical" evidence="1">
    <location>
        <begin position="142"/>
        <end position="169"/>
    </location>
</feature>
<reference evidence="2 3" key="1">
    <citation type="submission" date="2016-03" db="EMBL/GenBank/DDBJ databases">
        <title>EvidentialGene: Evidence-directed Construction of Genes on Genomes.</title>
        <authorList>
            <person name="Gilbert D.G."/>
            <person name="Choi J.-H."/>
            <person name="Mockaitis K."/>
            <person name="Colbourne J."/>
            <person name="Pfrender M."/>
        </authorList>
    </citation>
    <scope>NUCLEOTIDE SEQUENCE [LARGE SCALE GENOMIC DNA]</scope>
    <source>
        <strain evidence="2 3">Xinb3</strain>
        <tissue evidence="2">Complete organism</tissue>
    </source>
</reference>
<evidence type="ECO:0000313" key="2">
    <source>
        <dbReference type="EMBL" id="KZR98097.1"/>
    </source>
</evidence>
<feature type="transmembrane region" description="Helical" evidence="1">
    <location>
        <begin position="112"/>
        <end position="130"/>
    </location>
</feature>
<protein>
    <submittedName>
        <fullName evidence="2">Uncharacterized protein</fullName>
    </submittedName>
</protein>
<dbReference type="Proteomes" id="UP000076858">
    <property type="component" value="Unassembled WGS sequence"/>
</dbReference>
<feature type="transmembrane region" description="Helical" evidence="1">
    <location>
        <begin position="78"/>
        <end position="100"/>
    </location>
</feature>
<feature type="transmembrane region" description="Helical" evidence="1">
    <location>
        <begin position="48"/>
        <end position="66"/>
    </location>
</feature>
<gene>
    <name evidence="2" type="ORF">APZ42_006643</name>
</gene>
<dbReference type="AlphaFoldDB" id="A0A162E8Q6"/>
<proteinExistence type="predicted"/>
<dbReference type="EMBL" id="LRGB01018411">
    <property type="protein sequence ID" value="KZR98097.1"/>
    <property type="molecule type" value="Genomic_DNA"/>
</dbReference>
<name>A0A162E8Q6_9CRUS</name>
<keyword evidence="1" id="KW-1133">Transmembrane helix</keyword>
<evidence type="ECO:0000256" key="1">
    <source>
        <dbReference type="SAM" id="Phobius"/>
    </source>
</evidence>
<feature type="transmembrane region" description="Helical" evidence="1">
    <location>
        <begin position="22"/>
        <end position="39"/>
    </location>
</feature>
<organism evidence="2 3">
    <name type="scientific">Daphnia magna</name>
    <dbReference type="NCBI Taxonomy" id="35525"/>
    <lineage>
        <taxon>Eukaryota</taxon>
        <taxon>Metazoa</taxon>
        <taxon>Ecdysozoa</taxon>
        <taxon>Arthropoda</taxon>
        <taxon>Crustacea</taxon>
        <taxon>Branchiopoda</taxon>
        <taxon>Diplostraca</taxon>
        <taxon>Cladocera</taxon>
        <taxon>Anomopoda</taxon>
        <taxon>Daphniidae</taxon>
        <taxon>Daphnia</taxon>
    </lineage>
</organism>
<comment type="caution">
    <text evidence="2">The sequence shown here is derived from an EMBL/GenBank/DDBJ whole genome shotgun (WGS) entry which is preliminary data.</text>
</comment>
<evidence type="ECO:0000313" key="3">
    <source>
        <dbReference type="Proteomes" id="UP000076858"/>
    </source>
</evidence>
<keyword evidence="1" id="KW-0472">Membrane</keyword>
<keyword evidence="1" id="KW-0812">Transmembrane</keyword>
<sequence>GGVVTWSRIELWSFSVVRRSSISGRVVFGLLHCVVLRGLSGIIRSGSVVLWCLGVVALFGICGVVNRSFGVVTRSQIFWSLGVGCRSSIGCVIAGLGVVRWRNRGVIRRSRVVLWSLGVVCGLTVVRLGSSSVVSRSYVVLSYFRCGVVCNSGGGVAGLSIVLGSSVVLRCLCC</sequence>
<accession>A0A162E8Q6</accession>